<dbReference type="EMBL" id="KQ435762">
    <property type="protein sequence ID" value="KOX75501.1"/>
    <property type="molecule type" value="Genomic_DNA"/>
</dbReference>
<proteinExistence type="predicted"/>
<name>A0A0N0U5N3_9HYME</name>
<protein>
    <submittedName>
        <fullName evidence="1">Uncharacterized protein</fullName>
    </submittedName>
</protein>
<dbReference type="Proteomes" id="UP000053105">
    <property type="component" value="Unassembled WGS sequence"/>
</dbReference>
<evidence type="ECO:0000313" key="1">
    <source>
        <dbReference type="EMBL" id="KOX75501.1"/>
    </source>
</evidence>
<dbReference type="AlphaFoldDB" id="A0A0N0U5N3"/>
<gene>
    <name evidence="1" type="ORF">WN51_12245</name>
</gene>
<reference evidence="1 2" key="1">
    <citation type="submission" date="2015-07" db="EMBL/GenBank/DDBJ databases">
        <title>The genome of Melipona quadrifasciata.</title>
        <authorList>
            <person name="Pan H."/>
            <person name="Kapheim K."/>
        </authorList>
    </citation>
    <scope>NUCLEOTIDE SEQUENCE [LARGE SCALE GENOMIC DNA]</scope>
    <source>
        <strain evidence="1">0111107301</strain>
        <tissue evidence="1">Whole body</tissue>
    </source>
</reference>
<accession>A0A0N0U5N3</accession>
<sequence>MVTVMAVATPVSQTRINIPVVQEYLQCTPSNLQNCYILPHRREQIQNKRELEIYLLLTKEIKHEAETSRGPNLAHAGLGMLKTSRYCKLPLSARVLYSIINIMLASGRSGHEDPPMPCIGENQEGSIRLPCWLELLICFHDYRTAHVSTKELIAFPSKIIKN</sequence>
<evidence type="ECO:0000313" key="2">
    <source>
        <dbReference type="Proteomes" id="UP000053105"/>
    </source>
</evidence>
<keyword evidence="2" id="KW-1185">Reference proteome</keyword>
<organism evidence="1 2">
    <name type="scientific">Melipona quadrifasciata</name>
    <dbReference type="NCBI Taxonomy" id="166423"/>
    <lineage>
        <taxon>Eukaryota</taxon>
        <taxon>Metazoa</taxon>
        <taxon>Ecdysozoa</taxon>
        <taxon>Arthropoda</taxon>
        <taxon>Hexapoda</taxon>
        <taxon>Insecta</taxon>
        <taxon>Pterygota</taxon>
        <taxon>Neoptera</taxon>
        <taxon>Endopterygota</taxon>
        <taxon>Hymenoptera</taxon>
        <taxon>Apocrita</taxon>
        <taxon>Aculeata</taxon>
        <taxon>Apoidea</taxon>
        <taxon>Anthophila</taxon>
        <taxon>Apidae</taxon>
        <taxon>Melipona</taxon>
    </lineage>
</organism>